<dbReference type="STRING" id="1123402.SAMN02583745_01942"/>
<protein>
    <submittedName>
        <fullName evidence="6">Transcriptional regulator, RpiR family</fullName>
    </submittedName>
</protein>
<dbReference type="InterPro" id="IPR036388">
    <property type="entry name" value="WH-like_DNA-bd_sf"/>
</dbReference>
<dbReference type="SUPFAM" id="SSF46689">
    <property type="entry name" value="Homeodomain-like"/>
    <property type="match status" value="1"/>
</dbReference>
<dbReference type="RefSeq" id="WP_093320326.1">
    <property type="nucleotide sequence ID" value="NZ_FOHV01000015.1"/>
</dbReference>
<evidence type="ECO:0000256" key="3">
    <source>
        <dbReference type="ARBA" id="ARBA00023163"/>
    </source>
</evidence>
<dbReference type="InterPro" id="IPR001347">
    <property type="entry name" value="SIS_dom"/>
</dbReference>
<dbReference type="InterPro" id="IPR047640">
    <property type="entry name" value="RpiR-like"/>
</dbReference>
<dbReference type="Pfam" id="PF01380">
    <property type="entry name" value="SIS"/>
    <property type="match status" value="1"/>
</dbReference>
<evidence type="ECO:0000259" key="5">
    <source>
        <dbReference type="PROSITE" id="PS51464"/>
    </source>
</evidence>
<evidence type="ECO:0000259" key="4">
    <source>
        <dbReference type="PROSITE" id="PS51071"/>
    </source>
</evidence>
<dbReference type="PANTHER" id="PTHR30514">
    <property type="entry name" value="GLUCOKINASE"/>
    <property type="match status" value="1"/>
</dbReference>
<dbReference type="EMBL" id="FOHV01000015">
    <property type="protein sequence ID" value="SET30264.1"/>
    <property type="molecule type" value="Genomic_DNA"/>
</dbReference>
<feature type="domain" description="HTH rpiR-type" evidence="4">
    <location>
        <begin position="1"/>
        <end position="77"/>
    </location>
</feature>
<evidence type="ECO:0000313" key="6">
    <source>
        <dbReference type="EMBL" id="SET30264.1"/>
    </source>
</evidence>
<dbReference type="Gene3D" id="3.40.50.10490">
    <property type="entry name" value="Glucose-6-phosphate isomerase like protein, domain 1"/>
    <property type="match status" value="1"/>
</dbReference>
<reference evidence="7" key="1">
    <citation type="submission" date="2016-10" db="EMBL/GenBank/DDBJ databases">
        <authorList>
            <person name="Varghese N."/>
            <person name="Submissions S."/>
        </authorList>
    </citation>
    <scope>NUCLEOTIDE SEQUENCE [LARGE SCALE GENOMIC DNA]</scope>
    <source>
        <strain evidence="7">DSM 18579</strain>
    </source>
</reference>
<dbReference type="InterPro" id="IPR000281">
    <property type="entry name" value="HTH_RpiR"/>
</dbReference>
<evidence type="ECO:0000256" key="1">
    <source>
        <dbReference type="ARBA" id="ARBA00023015"/>
    </source>
</evidence>
<feature type="domain" description="SIS" evidence="5">
    <location>
        <begin position="134"/>
        <end position="274"/>
    </location>
</feature>
<sequence>MSILTKISLNQSSFSPNEKKIAEFILANSEVISSCSSQHLAEQAQVSQSSIVKFVQKIGFKGFVAFRLALSQELGRKKAITNSFEANNQQSNRLHNTITKDDGLPNIIKKLLQEKNNAVIETSNALEIMDLENVVNILNEARNIQIVGIGGSGLVAKDFASKLLKIGCTAICEIDPHTQLTIAQTLSYEDVQIVISYSGQRNEIKTAASLAKKRGAKVIGITSLHQSPLRSITDYNLTTIAEEEEWRSSSISSRTAQHTVTDLLFMALLQKKEDIGKRLIEDAHKVILSL</sequence>
<dbReference type="CDD" id="cd05013">
    <property type="entry name" value="SIS_RpiR"/>
    <property type="match status" value="1"/>
</dbReference>
<name>A0A1I0DD54_9GAMM</name>
<dbReference type="PANTHER" id="PTHR30514:SF17">
    <property type="entry name" value="HTH-TYPE TRANSCRIPTIONAL REGULATOR MURR"/>
    <property type="match status" value="1"/>
</dbReference>
<dbReference type="Proteomes" id="UP000242642">
    <property type="component" value="Unassembled WGS sequence"/>
</dbReference>
<dbReference type="InterPro" id="IPR009057">
    <property type="entry name" value="Homeodomain-like_sf"/>
</dbReference>
<dbReference type="GO" id="GO:0003700">
    <property type="term" value="F:DNA-binding transcription factor activity"/>
    <property type="evidence" value="ECO:0007669"/>
    <property type="project" value="InterPro"/>
</dbReference>
<dbReference type="GO" id="GO:0003677">
    <property type="term" value="F:DNA binding"/>
    <property type="evidence" value="ECO:0007669"/>
    <property type="project" value="UniProtKB-KW"/>
</dbReference>
<evidence type="ECO:0000256" key="2">
    <source>
        <dbReference type="ARBA" id="ARBA00023125"/>
    </source>
</evidence>
<evidence type="ECO:0000313" key="7">
    <source>
        <dbReference type="Proteomes" id="UP000242642"/>
    </source>
</evidence>
<keyword evidence="3" id="KW-0804">Transcription</keyword>
<gene>
    <name evidence="6" type="ORF">SAMN02583745_01942</name>
</gene>
<accession>A0A1I0DD54</accession>
<dbReference type="Gene3D" id="1.10.10.10">
    <property type="entry name" value="Winged helix-like DNA-binding domain superfamily/Winged helix DNA-binding domain"/>
    <property type="match status" value="1"/>
</dbReference>
<dbReference type="AlphaFoldDB" id="A0A1I0DD54"/>
<keyword evidence="2" id="KW-0238">DNA-binding</keyword>
<dbReference type="PROSITE" id="PS51464">
    <property type="entry name" value="SIS"/>
    <property type="match status" value="1"/>
</dbReference>
<dbReference type="GO" id="GO:0097367">
    <property type="term" value="F:carbohydrate derivative binding"/>
    <property type="evidence" value="ECO:0007669"/>
    <property type="project" value="InterPro"/>
</dbReference>
<dbReference type="PROSITE" id="PS51071">
    <property type="entry name" value="HTH_RPIR"/>
    <property type="match status" value="1"/>
</dbReference>
<dbReference type="SUPFAM" id="SSF53697">
    <property type="entry name" value="SIS domain"/>
    <property type="match status" value="1"/>
</dbReference>
<organism evidence="6 7">
    <name type="scientific">Thorsellia anophelis DSM 18579</name>
    <dbReference type="NCBI Taxonomy" id="1123402"/>
    <lineage>
        <taxon>Bacteria</taxon>
        <taxon>Pseudomonadati</taxon>
        <taxon>Pseudomonadota</taxon>
        <taxon>Gammaproteobacteria</taxon>
        <taxon>Enterobacterales</taxon>
        <taxon>Thorselliaceae</taxon>
        <taxon>Thorsellia</taxon>
    </lineage>
</organism>
<keyword evidence="7" id="KW-1185">Reference proteome</keyword>
<proteinExistence type="predicted"/>
<dbReference type="Pfam" id="PF01418">
    <property type="entry name" value="HTH_6"/>
    <property type="match status" value="1"/>
</dbReference>
<dbReference type="OrthoDB" id="370421at2"/>
<dbReference type="InterPro" id="IPR046348">
    <property type="entry name" value="SIS_dom_sf"/>
</dbReference>
<keyword evidence="1" id="KW-0805">Transcription regulation</keyword>
<dbReference type="InterPro" id="IPR035472">
    <property type="entry name" value="RpiR-like_SIS"/>
</dbReference>
<dbReference type="GO" id="GO:1901135">
    <property type="term" value="P:carbohydrate derivative metabolic process"/>
    <property type="evidence" value="ECO:0007669"/>
    <property type="project" value="InterPro"/>
</dbReference>